<keyword evidence="1" id="KW-0732">Signal</keyword>
<dbReference type="PANTHER" id="PTHR35040">
    <property type="match status" value="1"/>
</dbReference>
<keyword evidence="3" id="KW-1185">Reference proteome</keyword>
<dbReference type="Proteomes" id="UP001598352">
    <property type="component" value="Unassembled WGS sequence"/>
</dbReference>
<evidence type="ECO:0000313" key="2">
    <source>
        <dbReference type="EMBL" id="MFD4825874.1"/>
    </source>
</evidence>
<name>A0ABW6F5Q1_9ACTN</name>
<evidence type="ECO:0000256" key="1">
    <source>
        <dbReference type="SAM" id="SignalP"/>
    </source>
</evidence>
<reference evidence="2 3" key="1">
    <citation type="submission" date="2024-09" db="EMBL/GenBank/DDBJ databases">
        <title>The Natural Products Discovery Center: Release of the First 8490 Sequenced Strains for Exploring Actinobacteria Biosynthetic Diversity.</title>
        <authorList>
            <person name="Kalkreuter E."/>
            <person name="Kautsar S.A."/>
            <person name="Yang D."/>
            <person name="Bader C.D."/>
            <person name="Teijaro C.N."/>
            <person name="Fluegel L."/>
            <person name="Davis C.M."/>
            <person name="Simpson J.R."/>
            <person name="Lauterbach L."/>
            <person name="Steele A.D."/>
            <person name="Gui C."/>
            <person name="Meng S."/>
            <person name="Li G."/>
            <person name="Viehrig K."/>
            <person name="Ye F."/>
            <person name="Su P."/>
            <person name="Kiefer A.F."/>
            <person name="Nichols A."/>
            <person name="Cepeda A.J."/>
            <person name="Yan W."/>
            <person name="Fan B."/>
            <person name="Jiang Y."/>
            <person name="Adhikari A."/>
            <person name="Zheng C.-J."/>
            <person name="Schuster L."/>
            <person name="Cowan T.M."/>
            <person name="Smanski M.J."/>
            <person name="Chevrette M.G."/>
            <person name="De Carvalho L.P.S."/>
            <person name="Shen B."/>
        </authorList>
    </citation>
    <scope>NUCLEOTIDE SEQUENCE [LARGE SCALE GENOMIC DNA]</scope>
    <source>
        <strain evidence="2 3">NPDC058428</strain>
    </source>
</reference>
<dbReference type="EMBL" id="JBHXKZ010000023">
    <property type="protein sequence ID" value="MFD4825874.1"/>
    <property type="molecule type" value="Genomic_DNA"/>
</dbReference>
<proteinExistence type="predicted"/>
<feature type="signal peptide" evidence="1">
    <location>
        <begin position="1"/>
        <end position="26"/>
    </location>
</feature>
<dbReference type="InterPro" id="IPR021986">
    <property type="entry name" value="Spherulin4"/>
</dbReference>
<dbReference type="RefSeq" id="WP_382775958.1">
    <property type="nucleotide sequence ID" value="NZ_JBHXKZ010000023.1"/>
</dbReference>
<dbReference type="Pfam" id="PF12138">
    <property type="entry name" value="Spherulin4"/>
    <property type="match status" value="1"/>
</dbReference>
<gene>
    <name evidence="2" type="ORF">ACFWOQ_25230</name>
</gene>
<sequence length="297" mass="31310">MTSLRSALRSCALAAAVGSVAVAALAAPAAGSPPADDVRPASASAAALTQKVSVPAYFYPGATWDQLTGGGNRVGLAIANPYNGPGTGDTQYTQAIQRARSAGITVIGYVATGYFGTTGITTRSGSTDPAEWMRQIKSDVDTWYRLYGSSGLGGIFFDEALSRCGAGNVDVNRYIELRSYVEQRHGAASTVVDNPGTGVEECYTAAADTLVTFEGSDASYRSHRPQSWEARVPADRIWHMVYASPDESTLRTAVSLSKQRNAGHVYITPDTIADGNPWDTLPPASYWNTQLSLAAAP</sequence>
<evidence type="ECO:0000313" key="3">
    <source>
        <dbReference type="Proteomes" id="UP001598352"/>
    </source>
</evidence>
<comment type="caution">
    <text evidence="2">The sequence shown here is derived from an EMBL/GenBank/DDBJ whole genome shotgun (WGS) entry which is preliminary data.</text>
</comment>
<dbReference type="PANTHER" id="PTHR35040:SF9">
    <property type="entry name" value="4-LIKE CELL SURFACE PROTEIN, PUTATIVE (AFU_ORTHOLOGUE AFUA_4G14080)-RELATED"/>
    <property type="match status" value="1"/>
</dbReference>
<feature type="chain" id="PRO_5046598331" evidence="1">
    <location>
        <begin position="27"/>
        <end position="297"/>
    </location>
</feature>
<organism evidence="2 3">
    <name type="scientific">Streptomyces rubiginosohelvolus</name>
    <dbReference type="NCBI Taxonomy" id="67362"/>
    <lineage>
        <taxon>Bacteria</taxon>
        <taxon>Bacillati</taxon>
        <taxon>Actinomycetota</taxon>
        <taxon>Actinomycetes</taxon>
        <taxon>Kitasatosporales</taxon>
        <taxon>Streptomycetaceae</taxon>
        <taxon>Streptomyces</taxon>
    </lineage>
</organism>
<accession>A0ABW6F5Q1</accession>
<protein>
    <submittedName>
        <fullName evidence="2">Spherulation-specific family 4 protein</fullName>
    </submittedName>
</protein>